<keyword evidence="5" id="KW-1185">Reference proteome</keyword>
<evidence type="ECO:0000256" key="1">
    <source>
        <dbReference type="ARBA" id="ARBA00010822"/>
    </source>
</evidence>
<dbReference type="Gene3D" id="2.30.29.30">
    <property type="entry name" value="Pleckstrin-homology domain (PH domain)/Phosphotyrosine-binding domain (PTB)"/>
    <property type="match status" value="1"/>
</dbReference>
<evidence type="ECO:0000259" key="3">
    <source>
        <dbReference type="Pfam" id="PF16545"/>
    </source>
</evidence>
<dbReference type="InterPro" id="IPR026159">
    <property type="entry name" value="Malcavernin"/>
</dbReference>
<accession>A0AA36G1H8</accession>
<gene>
    <name evidence="4" type="ORF">MSPICULIGERA_LOCUS10869</name>
</gene>
<dbReference type="PANTHER" id="PTHR21642:SF6">
    <property type="entry name" value="CEREBRAL CAVERNOUS MALFORMATIONS 2 HARMONIN-HOMOLOGY DOMAIN-CONTAINING PROTEIN"/>
    <property type="match status" value="1"/>
</dbReference>
<dbReference type="AlphaFoldDB" id="A0AA36G1H8"/>
<sequence length="297" mass="33376">MRPTNVEMPMRFQVMYGGVIPNVDHTNLDPSGRADLLRTIDKAKQDGNLVFPRRPNDFRETSRLQMDDRTLSVTGLLDGQLQLRASLHQVASVGYVREENDGHFTHIINVKIGEVQRNASFFDLLILYCRTKEMAEALCECAEARFQQMYRETLVSVPQAVASRNRLRTGSRTASSPLVDDLRSQASPRRAPSTSTSSTVNTSAANEYMEELSACLSADELREFAELLGRWQVGELPLPELALKLLELYGTQRGRLLTKLGMLMTDEEQEEFYAFLARNGLQADGTVQTTGARGERR</sequence>
<dbReference type="Pfam" id="PF16545">
    <property type="entry name" value="CCM2_C"/>
    <property type="match status" value="1"/>
</dbReference>
<dbReference type="InterPro" id="IPR011993">
    <property type="entry name" value="PH-like_dom_sf"/>
</dbReference>
<feature type="region of interest" description="Disordered" evidence="2">
    <location>
        <begin position="166"/>
        <end position="202"/>
    </location>
</feature>
<comment type="caution">
    <text evidence="4">The sequence shown here is derived from an EMBL/GenBank/DDBJ whole genome shotgun (WGS) entry which is preliminary data.</text>
</comment>
<name>A0AA36G1H8_9BILA</name>
<reference evidence="4" key="1">
    <citation type="submission" date="2023-06" db="EMBL/GenBank/DDBJ databases">
        <authorList>
            <person name="Delattre M."/>
        </authorList>
    </citation>
    <scope>NUCLEOTIDE SEQUENCE</scope>
    <source>
        <strain evidence="4">AF72</strain>
    </source>
</reference>
<evidence type="ECO:0000313" key="4">
    <source>
        <dbReference type="EMBL" id="CAJ0572485.1"/>
    </source>
</evidence>
<evidence type="ECO:0000256" key="2">
    <source>
        <dbReference type="SAM" id="MobiDB-lite"/>
    </source>
</evidence>
<feature type="domain" description="Cerebral cavernous malformations 2 harmonin-homology" evidence="3">
    <location>
        <begin position="194"/>
        <end position="287"/>
    </location>
</feature>
<feature type="non-terminal residue" evidence="4">
    <location>
        <position position="297"/>
    </location>
</feature>
<proteinExistence type="inferred from homology"/>
<evidence type="ECO:0000313" key="5">
    <source>
        <dbReference type="Proteomes" id="UP001177023"/>
    </source>
</evidence>
<dbReference type="Proteomes" id="UP001177023">
    <property type="component" value="Unassembled WGS sequence"/>
</dbReference>
<dbReference type="EMBL" id="CATQJA010002598">
    <property type="protein sequence ID" value="CAJ0572485.1"/>
    <property type="molecule type" value="Genomic_DNA"/>
</dbReference>
<comment type="similarity">
    <text evidence="1">Belongs to the CCM2 family.</text>
</comment>
<protein>
    <recommendedName>
        <fullName evidence="3">Cerebral cavernous malformations 2 harmonin-homology domain-containing protein</fullName>
    </recommendedName>
</protein>
<dbReference type="Gene3D" id="1.20.1160.20">
    <property type="match status" value="1"/>
</dbReference>
<organism evidence="4 5">
    <name type="scientific">Mesorhabditis spiculigera</name>
    <dbReference type="NCBI Taxonomy" id="96644"/>
    <lineage>
        <taxon>Eukaryota</taxon>
        <taxon>Metazoa</taxon>
        <taxon>Ecdysozoa</taxon>
        <taxon>Nematoda</taxon>
        <taxon>Chromadorea</taxon>
        <taxon>Rhabditida</taxon>
        <taxon>Rhabditina</taxon>
        <taxon>Rhabditomorpha</taxon>
        <taxon>Rhabditoidea</taxon>
        <taxon>Rhabditidae</taxon>
        <taxon>Mesorhabditinae</taxon>
        <taxon>Mesorhabditis</taxon>
    </lineage>
</organism>
<dbReference type="InterPro" id="IPR032375">
    <property type="entry name" value="CCM2_C"/>
</dbReference>
<feature type="compositionally biased region" description="Low complexity" evidence="2">
    <location>
        <begin position="186"/>
        <end position="202"/>
    </location>
</feature>
<dbReference type="PANTHER" id="PTHR21642">
    <property type="entry name" value="CEREBRAL CAVERNOUS MALFORMATIONS PROTEIN 2 HOMOLOG"/>
    <property type="match status" value="1"/>
</dbReference>